<dbReference type="EMBL" id="CAAHFH010000002">
    <property type="protein sequence ID" value="VGO22217.1"/>
    <property type="molecule type" value="Genomic_DNA"/>
</dbReference>
<evidence type="ECO:0000256" key="1">
    <source>
        <dbReference type="SAM" id="SignalP"/>
    </source>
</evidence>
<accession>A0A6C2USL8</accession>
<sequence length="233" mass="25351">MNALKALSLVSLFCASAFLAHAENLQPISKATFKTQVFADDFSAPALSKKWRLYKSSSVIRDGALVGIEQKDGGHAAVHSVTLEPFSDVELRVDLKFEGSKATNLTFNENGFKGSHAGHVCRVVVSPTKVTLRDGKTGVFENKIHAMRQAKTMDAATAELLKTKEAVFPVKLKPGQWYSVSVRIKGDVMQAFIDGKLIGSLRSEGIAHATKNKIGLVTPKQEMHYDNVAIKVP</sequence>
<evidence type="ECO:0000313" key="4">
    <source>
        <dbReference type="Proteomes" id="UP000346198"/>
    </source>
</evidence>
<evidence type="ECO:0000259" key="2">
    <source>
        <dbReference type="Pfam" id="PF06439"/>
    </source>
</evidence>
<protein>
    <recommendedName>
        <fullName evidence="2">3-keto-alpha-glucoside-1,2-lyase/3-keto-2-hydroxy-glucal hydratase domain-containing protein</fullName>
    </recommendedName>
</protein>
<feature type="signal peptide" evidence="1">
    <location>
        <begin position="1"/>
        <end position="22"/>
    </location>
</feature>
<feature type="chain" id="PRO_5025429352" description="3-keto-alpha-glucoside-1,2-lyase/3-keto-2-hydroxy-glucal hydratase domain-containing protein" evidence="1">
    <location>
        <begin position="23"/>
        <end position="233"/>
    </location>
</feature>
<dbReference type="Pfam" id="PF06439">
    <property type="entry name" value="3keto-disac_hyd"/>
    <property type="match status" value="1"/>
</dbReference>
<evidence type="ECO:0000313" key="3">
    <source>
        <dbReference type="EMBL" id="VGO22217.1"/>
    </source>
</evidence>
<dbReference type="AlphaFoldDB" id="A0A6C2USL8"/>
<proteinExistence type="predicted"/>
<dbReference type="Gene3D" id="2.60.120.560">
    <property type="entry name" value="Exo-inulinase, domain 1"/>
    <property type="match status" value="1"/>
</dbReference>
<keyword evidence="4" id="KW-1185">Reference proteome</keyword>
<dbReference type="Proteomes" id="UP000346198">
    <property type="component" value="Unassembled WGS sequence"/>
</dbReference>
<gene>
    <name evidence="3" type="ORF">SCARR_04299</name>
</gene>
<organism evidence="3 4">
    <name type="scientific">Pontiella sulfatireligans</name>
    <dbReference type="NCBI Taxonomy" id="2750658"/>
    <lineage>
        <taxon>Bacteria</taxon>
        <taxon>Pseudomonadati</taxon>
        <taxon>Kiritimatiellota</taxon>
        <taxon>Kiritimatiellia</taxon>
        <taxon>Kiritimatiellales</taxon>
        <taxon>Pontiellaceae</taxon>
        <taxon>Pontiella</taxon>
    </lineage>
</organism>
<reference evidence="3 4" key="1">
    <citation type="submission" date="2019-04" db="EMBL/GenBank/DDBJ databases">
        <authorList>
            <person name="Van Vliet M D."/>
        </authorList>
    </citation>
    <scope>NUCLEOTIDE SEQUENCE [LARGE SCALE GENOMIC DNA]</scope>
    <source>
        <strain evidence="3 4">F21</strain>
    </source>
</reference>
<dbReference type="RefSeq" id="WP_168433501.1">
    <property type="nucleotide sequence ID" value="NZ_CAAHFH010000002.1"/>
</dbReference>
<dbReference type="GO" id="GO:0016787">
    <property type="term" value="F:hydrolase activity"/>
    <property type="evidence" value="ECO:0007669"/>
    <property type="project" value="InterPro"/>
</dbReference>
<dbReference type="InterPro" id="IPR010496">
    <property type="entry name" value="AL/BT2_dom"/>
</dbReference>
<feature type="domain" description="3-keto-alpha-glucoside-1,2-lyase/3-keto-2-hydroxy-glucal hydratase" evidence="2">
    <location>
        <begin position="49"/>
        <end position="231"/>
    </location>
</feature>
<keyword evidence="1" id="KW-0732">Signal</keyword>
<name>A0A6C2USL8_9BACT</name>